<dbReference type="InterPro" id="IPR010581">
    <property type="entry name" value="DUF1152"/>
</dbReference>
<dbReference type="STRING" id="67285.AQI88_08865"/>
<dbReference type="Pfam" id="PF06626">
    <property type="entry name" value="DUF1152"/>
    <property type="match status" value="1"/>
</dbReference>
<reference evidence="1 2" key="1">
    <citation type="submission" date="2015-10" db="EMBL/GenBank/DDBJ databases">
        <title>Draft genome sequence of Streptomyces cellostaticus DSM 40189, type strain for the species Streptomyces cellostaticus.</title>
        <authorList>
            <person name="Ruckert C."/>
            <person name="Winkler A."/>
            <person name="Kalinowski J."/>
            <person name="Kampfer P."/>
            <person name="Glaeser S."/>
        </authorList>
    </citation>
    <scope>NUCLEOTIDE SEQUENCE [LARGE SCALE GENOMIC DNA]</scope>
    <source>
        <strain evidence="1 2">DSM 40189</strain>
    </source>
</reference>
<proteinExistence type="predicted"/>
<keyword evidence="2" id="KW-1185">Reference proteome</keyword>
<evidence type="ECO:0000313" key="2">
    <source>
        <dbReference type="Proteomes" id="UP000054241"/>
    </source>
</evidence>
<dbReference type="EMBL" id="LMWL01000012">
    <property type="protein sequence ID" value="KUM97107.1"/>
    <property type="molecule type" value="Genomic_DNA"/>
</dbReference>
<dbReference type="RefSeq" id="WP_066994607.1">
    <property type="nucleotide sequence ID" value="NZ_BNDU01000004.1"/>
</dbReference>
<organism evidence="1 2">
    <name type="scientific">Streptomyces cellostaticus</name>
    <dbReference type="NCBI Taxonomy" id="67285"/>
    <lineage>
        <taxon>Bacteria</taxon>
        <taxon>Bacillati</taxon>
        <taxon>Actinomycetota</taxon>
        <taxon>Actinomycetes</taxon>
        <taxon>Kitasatosporales</taxon>
        <taxon>Streptomycetaceae</taxon>
        <taxon>Streptomyces</taxon>
    </lineage>
</organism>
<dbReference type="AlphaFoldDB" id="A0A101NQ56"/>
<evidence type="ECO:0000313" key="1">
    <source>
        <dbReference type="EMBL" id="KUM97107.1"/>
    </source>
</evidence>
<dbReference type="OrthoDB" id="182205at2"/>
<dbReference type="Proteomes" id="UP000054241">
    <property type="component" value="Unassembled WGS sequence"/>
</dbReference>
<evidence type="ECO:0008006" key="3">
    <source>
        <dbReference type="Google" id="ProtNLM"/>
    </source>
</evidence>
<comment type="caution">
    <text evidence="1">The sequence shown here is derived from an EMBL/GenBank/DDBJ whole genome shotgun (WGS) entry which is preliminary data.</text>
</comment>
<accession>A0A101NQ56</accession>
<gene>
    <name evidence="1" type="ORF">AQI88_08865</name>
</gene>
<protein>
    <recommendedName>
        <fullName evidence="3">DUF1152 domain-containing protein</fullName>
    </recommendedName>
</protein>
<name>A0A101NQ56_9ACTN</name>
<sequence length="321" mass="34548">MFSLSEPPFFTRLRGARRVLVAGAGGGFDVYAGLPLALALRSAGAEVHLANLSFSDLYGLDLDSWVEADVAAVRPDTPLRGDYFPERSLAQWLAAQGLPDTVYAFPRTGVEPLRAAYRALLAHLGGVDAVVLVDGGTDILMRGDENGLGTPEEDMASLAAVAGLDKVPHRLVACLGFGVDAYHGVNHSLFLENLAALDREGAYLGAFSLPRESREGALYLDAVAHAQQCHATHPSIVHGSVAAAVRGDFGDVRFTERTRNSELFVNPLMALYFCVDLPALARAGLYLDRLEGTVLMRQISSVIAGFRDELPRQRPPRAFPH</sequence>